<protein>
    <submittedName>
        <fullName evidence="1">Uncharacterized protein</fullName>
    </submittedName>
</protein>
<sequence>MGQQTEPVRSRLCSFHDVATFRCKHHCATTVHNYTAAALQTTPHQRSCHQRARRWWTDAARLRKKTLRKRNAICRQLLWRFSLHTCPMRNNWSSVVTSHLQLHS</sequence>
<dbReference type="Proteomes" id="UP000074247">
    <property type="component" value="Unassembled WGS sequence"/>
</dbReference>
<reference evidence="1 2" key="1">
    <citation type="journal article" date="2016" name="Nat. Commun.">
        <title>Local admixture of amplified and diversified secreted pathogenesis determinants shapes mosaic Toxoplasma gondii genomes.</title>
        <authorList>
            <person name="Lorenzi H."/>
            <person name="Khan A."/>
            <person name="Behnke M.S."/>
            <person name="Namasivayam S."/>
            <person name="Swapna L.S."/>
            <person name="Hadjithomas M."/>
            <person name="Karamycheva S."/>
            <person name="Pinney D."/>
            <person name="Brunk B.P."/>
            <person name="Ajioka J.W."/>
            <person name="Ajzenberg D."/>
            <person name="Boothroyd J.C."/>
            <person name="Boyle J.P."/>
            <person name="Darde M.L."/>
            <person name="Diaz-Miranda M.A."/>
            <person name="Dubey J.P."/>
            <person name="Fritz H.M."/>
            <person name="Gennari S.M."/>
            <person name="Gregory B.D."/>
            <person name="Kim K."/>
            <person name="Saeij J.P."/>
            <person name="Su C."/>
            <person name="White M.W."/>
            <person name="Zhu X.Q."/>
            <person name="Howe D.K."/>
            <person name="Rosenthal B.M."/>
            <person name="Grigg M.E."/>
            <person name="Parkinson J."/>
            <person name="Liu L."/>
            <person name="Kissinger J.C."/>
            <person name="Roos D.S."/>
            <person name="Sibley L.D."/>
        </authorList>
    </citation>
    <scope>NUCLEOTIDE SEQUENCE [LARGE SCALE GENOMIC DNA]</scope>
    <source>
        <strain evidence="1 2">ARI</strain>
    </source>
</reference>
<accession>A0A139XZS7</accession>
<evidence type="ECO:0000313" key="2">
    <source>
        <dbReference type="Proteomes" id="UP000074247"/>
    </source>
</evidence>
<comment type="caution">
    <text evidence="1">The sequence shown here is derived from an EMBL/GenBank/DDBJ whole genome shotgun (WGS) entry which is preliminary data.</text>
</comment>
<dbReference type="EMBL" id="AGQS02004435">
    <property type="protein sequence ID" value="KYF44294.1"/>
    <property type="molecule type" value="Genomic_DNA"/>
</dbReference>
<evidence type="ECO:0000313" key="1">
    <source>
        <dbReference type="EMBL" id="KYF44294.1"/>
    </source>
</evidence>
<proteinExistence type="predicted"/>
<organism evidence="1 2">
    <name type="scientific">Toxoplasma gondii ARI</name>
    <dbReference type="NCBI Taxonomy" id="1074872"/>
    <lineage>
        <taxon>Eukaryota</taxon>
        <taxon>Sar</taxon>
        <taxon>Alveolata</taxon>
        <taxon>Apicomplexa</taxon>
        <taxon>Conoidasida</taxon>
        <taxon>Coccidia</taxon>
        <taxon>Eucoccidiorida</taxon>
        <taxon>Eimeriorina</taxon>
        <taxon>Sarcocystidae</taxon>
        <taxon>Toxoplasma</taxon>
    </lineage>
</organism>
<gene>
    <name evidence="1" type="ORF">TGARI_203735</name>
</gene>
<dbReference type="VEuPathDB" id="ToxoDB:TGARI_203735"/>
<name>A0A139XZS7_TOXGO</name>
<dbReference type="AlphaFoldDB" id="A0A139XZS7"/>